<feature type="chain" id="PRO_5007479829" description="Secretion system C-terminal sorting domain-containing protein" evidence="2">
    <location>
        <begin position="21"/>
        <end position="767"/>
    </location>
</feature>
<dbReference type="InterPro" id="IPR026444">
    <property type="entry name" value="Secre_tail"/>
</dbReference>
<keyword evidence="1 2" id="KW-0732">Signal</keyword>
<keyword evidence="5" id="KW-1185">Reference proteome</keyword>
<name>A0A137RHZ2_9FLAO</name>
<comment type="caution">
    <text evidence="4">The sequence shown here is derived from an EMBL/GenBank/DDBJ whole genome shotgun (WGS) entry which is preliminary data.</text>
</comment>
<dbReference type="OrthoDB" id="9757947at2"/>
<evidence type="ECO:0000259" key="3">
    <source>
        <dbReference type="Pfam" id="PF18962"/>
    </source>
</evidence>
<dbReference type="Gene3D" id="2.130.10.10">
    <property type="entry name" value="YVTN repeat-like/Quinoprotein amine dehydrogenase"/>
    <property type="match status" value="3"/>
</dbReference>
<dbReference type="AlphaFoldDB" id="A0A137RHZ2"/>
<dbReference type="CDD" id="cd15482">
    <property type="entry name" value="Sialidase_non-viral"/>
    <property type="match status" value="1"/>
</dbReference>
<dbReference type="InterPro" id="IPR015943">
    <property type="entry name" value="WD40/YVTN_repeat-like_dom_sf"/>
</dbReference>
<reference evidence="4 5" key="2">
    <citation type="journal article" date="2016" name="Int. J. Syst. Evol. Microbiol.">
        <title>Vitellibacter aquimaris sp. nov., a marine bacterium isolated from seawater.</title>
        <authorList>
            <person name="Thevarajoo S."/>
            <person name="Selvaratnam C."/>
            <person name="Goh K.M."/>
            <person name="Hong K.W."/>
            <person name="Chan X.Y."/>
            <person name="Chan K.G."/>
            <person name="Chong C.S."/>
        </authorList>
    </citation>
    <scope>NUCLEOTIDE SEQUENCE [LARGE SCALE GENOMIC DNA]</scope>
    <source>
        <strain evidence="4 5">D-24</strain>
    </source>
</reference>
<evidence type="ECO:0000256" key="2">
    <source>
        <dbReference type="SAM" id="SignalP"/>
    </source>
</evidence>
<evidence type="ECO:0000313" key="5">
    <source>
        <dbReference type="Proteomes" id="UP000070138"/>
    </source>
</evidence>
<dbReference type="PANTHER" id="PTHR12106">
    <property type="entry name" value="SORTILIN RELATED"/>
    <property type="match status" value="1"/>
</dbReference>
<reference evidence="5" key="1">
    <citation type="submission" date="2014-10" db="EMBL/GenBank/DDBJ databases">
        <title>Genome sequencing of Vitellibacter sp. D-24.</title>
        <authorList>
            <person name="Thevarajoo S."/>
            <person name="Selvaratnam C."/>
            <person name="Goh K.M."/>
            <person name="Chong C.S."/>
        </authorList>
    </citation>
    <scope>NUCLEOTIDE SEQUENCE [LARGE SCALE GENOMIC DNA]</scope>
    <source>
        <strain evidence="5">D-24</strain>
    </source>
</reference>
<evidence type="ECO:0000313" key="4">
    <source>
        <dbReference type="EMBL" id="KXN99108.1"/>
    </source>
</evidence>
<sequence>MKKFTLLFVVIFIFQSAVYAQFEVTGSDDFGRLFDVTYDANVPNKVYAVTLGNHIVVSEDNGASWDILYSLFIGQGASIRDLKLSPDGTALTFSAYLPNSSLNEIRIYDIATAAIVKSFPLPNRMDSAYVTSYDFYDGDTDILLVDTNFPVGMSTEGKTFYTADGGNNWNMIYYTNDHDTVFLNDVAISPNNPDKFFLTRGNGSTGVDGGLFVSEDAGQTWEEKLPGIILDPISFDPANHQHVLMGTGISFGGTVENLYKSIDGGENFNIVPITWTAGILDCINVIRFNENNPSQIIVLEENEIAISEDGGNTWENFVYPDDDPQSYYYGLQASYNPQNSEEIFISANYVPLFSSDGGETLSWSKSPYFVSTGNIDMYLNGANANLYYGVQFGYVHRDLNTGTDTPYDIVPLNIFSNTPGQTQYADKITPNRVYTFSSSFMGSSLRMSNDNGATESELLMIFANRLTAVATFPNAPQTILAAFGGFERSETQLKRIDFSDINNISVTDITLPSLDYIHEILIDTTGKIIMPVGIEVYSSMDGGTTWTNNSSGLDVLGANDLIFDLQRDALDNNRMALASSKGIFMSEDGGENWMRKTTSLVFNVAFSTETEGAMMASTYSSEFSEFTLHYSTDGGETWASINNEQLLGIGSGSSSYLFGENSVTAFIGSFDLGLVEYTVDLNVAGIPDFGNGDKEIAIYPNPASEVLNISLKNSRVNRVTLYTLLGAKVLDREDTSRVDISNLAVGTYLVRVLDSNRKLFFKKIVKQ</sequence>
<dbReference type="Proteomes" id="UP000070138">
    <property type="component" value="Unassembled WGS sequence"/>
</dbReference>
<proteinExistence type="predicted"/>
<organism evidence="4 5">
    <name type="scientific">Aequorivita aquimaris</name>
    <dbReference type="NCBI Taxonomy" id="1548749"/>
    <lineage>
        <taxon>Bacteria</taxon>
        <taxon>Pseudomonadati</taxon>
        <taxon>Bacteroidota</taxon>
        <taxon>Flavobacteriia</taxon>
        <taxon>Flavobacteriales</taxon>
        <taxon>Flavobacteriaceae</taxon>
        <taxon>Aequorivita</taxon>
    </lineage>
</organism>
<feature type="domain" description="Secretion system C-terminal sorting" evidence="3">
    <location>
        <begin position="698"/>
        <end position="765"/>
    </location>
</feature>
<dbReference type="InterPro" id="IPR002860">
    <property type="entry name" value="BNR_rpt"/>
</dbReference>
<dbReference type="STRING" id="1548749.LS48_08565"/>
<dbReference type="EMBL" id="JRWG01000004">
    <property type="protein sequence ID" value="KXN99108.1"/>
    <property type="molecule type" value="Genomic_DNA"/>
</dbReference>
<protein>
    <recommendedName>
        <fullName evidence="3">Secretion system C-terminal sorting domain-containing protein</fullName>
    </recommendedName>
</protein>
<dbReference type="PANTHER" id="PTHR12106:SF27">
    <property type="entry name" value="SORTILIN-RELATED RECEPTOR"/>
    <property type="match status" value="1"/>
</dbReference>
<dbReference type="SUPFAM" id="SSF110296">
    <property type="entry name" value="Oligoxyloglucan reducing end-specific cellobiohydrolase"/>
    <property type="match status" value="3"/>
</dbReference>
<dbReference type="RefSeq" id="WP_062621984.1">
    <property type="nucleotide sequence ID" value="NZ_JRWG01000004.1"/>
</dbReference>
<dbReference type="NCBIfam" id="TIGR04183">
    <property type="entry name" value="Por_Secre_tail"/>
    <property type="match status" value="1"/>
</dbReference>
<dbReference type="Pfam" id="PF18962">
    <property type="entry name" value="Por_Secre_tail"/>
    <property type="match status" value="1"/>
</dbReference>
<feature type="signal peptide" evidence="2">
    <location>
        <begin position="1"/>
        <end position="20"/>
    </location>
</feature>
<accession>A0A137RHZ2</accession>
<gene>
    <name evidence="4" type="ORF">LS48_08565</name>
</gene>
<dbReference type="Pfam" id="PF02012">
    <property type="entry name" value="BNR"/>
    <property type="match status" value="1"/>
</dbReference>
<dbReference type="InterPro" id="IPR050310">
    <property type="entry name" value="VPS10-sortilin"/>
</dbReference>
<evidence type="ECO:0000256" key="1">
    <source>
        <dbReference type="ARBA" id="ARBA00022729"/>
    </source>
</evidence>